<dbReference type="InterPro" id="IPR036265">
    <property type="entry name" value="HIT-like_sf"/>
</dbReference>
<dbReference type="EMBL" id="VSSQ01000150">
    <property type="protein sequence ID" value="MPL81511.1"/>
    <property type="molecule type" value="Genomic_DNA"/>
</dbReference>
<proteinExistence type="predicted"/>
<sequence>MKKIDLLFNNTTATYKYFWFLSIIDKVRLENKTKITFDELVIDMISKAWDLIQKHDLNFGQADSFKAQIEELEDTLSISKDINTQKLKTLLKQRKEAIKPILKIFTLNVPYRFLSPWIRFETNEQVKRDSKQNLNNPIYQIENEEIEIYPDWESYIKSNSYDLKRYTINQLSLFLETRNKNIPNIEEKLIHTLLIEQEEILKVAESNQIICPFCSISNDIKIIYETTNTLSFYDIYPVSNGHTLIIPKQHIEDYFTIEEKLQMELWQSVNKVKKILDNLYKPQGYNTGINIGKAAGQSIFHTHIHLIPRYQNDCQNPLGGVRGVIAEKQKY</sequence>
<dbReference type="PRINTS" id="PR00332">
    <property type="entry name" value="HISTRIAD"/>
</dbReference>
<dbReference type="SUPFAM" id="SSF54197">
    <property type="entry name" value="HIT-like"/>
    <property type="match status" value="1"/>
</dbReference>
<dbReference type="InterPro" id="IPR011146">
    <property type="entry name" value="HIT-like"/>
</dbReference>
<dbReference type="GO" id="GO:0003824">
    <property type="term" value="F:catalytic activity"/>
    <property type="evidence" value="ECO:0007669"/>
    <property type="project" value="InterPro"/>
</dbReference>
<organism evidence="2">
    <name type="scientific">bioreactor metagenome</name>
    <dbReference type="NCBI Taxonomy" id="1076179"/>
    <lineage>
        <taxon>unclassified sequences</taxon>
        <taxon>metagenomes</taxon>
        <taxon>ecological metagenomes</taxon>
    </lineage>
</organism>
<dbReference type="Pfam" id="PF01230">
    <property type="entry name" value="HIT"/>
    <property type="match status" value="1"/>
</dbReference>
<dbReference type="Gene3D" id="3.30.428.10">
    <property type="entry name" value="HIT-like"/>
    <property type="match status" value="1"/>
</dbReference>
<name>A0A644URJ3_9ZZZZ</name>
<dbReference type="AlphaFoldDB" id="A0A644URJ3"/>
<feature type="domain" description="HIT" evidence="1">
    <location>
        <begin position="209"/>
        <end position="316"/>
    </location>
</feature>
<dbReference type="PROSITE" id="PS00892">
    <property type="entry name" value="HIT_1"/>
    <property type="match status" value="1"/>
</dbReference>
<dbReference type="PANTHER" id="PTHR42997">
    <property type="entry name" value="HIT FAMILY HYDROLASE"/>
    <property type="match status" value="1"/>
</dbReference>
<dbReference type="PANTHER" id="PTHR42997:SF1">
    <property type="entry name" value="AP-4-A PHOSPHORYLASE"/>
    <property type="match status" value="1"/>
</dbReference>
<dbReference type="InterPro" id="IPR019808">
    <property type="entry name" value="Histidine_triad_CS"/>
</dbReference>
<accession>A0A644URJ3</accession>
<comment type="caution">
    <text evidence="2">The sequence shown here is derived from an EMBL/GenBank/DDBJ whole genome shotgun (WGS) entry which is preliminary data.</text>
</comment>
<evidence type="ECO:0000259" key="1">
    <source>
        <dbReference type="PROSITE" id="PS51084"/>
    </source>
</evidence>
<dbReference type="InterPro" id="IPR052908">
    <property type="entry name" value="AP-4-A_phosphorylase"/>
</dbReference>
<protein>
    <recommendedName>
        <fullName evidence="1">HIT domain-containing protein</fullName>
    </recommendedName>
</protein>
<evidence type="ECO:0000313" key="2">
    <source>
        <dbReference type="EMBL" id="MPL81511.1"/>
    </source>
</evidence>
<dbReference type="PROSITE" id="PS51084">
    <property type="entry name" value="HIT_2"/>
    <property type="match status" value="1"/>
</dbReference>
<reference evidence="2" key="1">
    <citation type="submission" date="2019-08" db="EMBL/GenBank/DDBJ databases">
        <authorList>
            <person name="Kucharzyk K."/>
            <person name="Murdoch R.W."/>
            <person name="Higgins S."/>
            <person name="Loffler F."/>
        </authorList>
    </citation>
    <scope>NUCLEOTIDE SEQUENCE</scope>
</reference>
<dbReference type="InterPro" id="IPR001310">
    <property type="entry name" value="Histidine_triad_HIT"/>
</dbReference>
<gene>
    <name evidence="2" type="ORF">SDC9_27431</name>
</gene>